<dbReference type="EMBL" id="NPCC01000012">
    <property type="protein sequence ID" value="PAE88824.1"/>
    <property type="molecule type" value="Genomic_DNA"/>
</dbReference>
<name>A0A268NZA8_SHOCL</name>
<evidence type="ECO:0000256" key="4">
    <source>
        <dbReference type="ARBA" id="ARBA00022989"/>
    </source>
</evidence>
<dbReference type="PANTHER" id="PTHR30294">
    <property type="entry name" value="MEMBRANE COMPONENT OF ABC TRANSPORTER YHHJ-RELATED"/>
    <property type="match status" value="1"/>
</dbReference>
<protein>
    <submittedName>
        <fullName evidence="7">ABC transporter permease</fullName>
    </submittedName>
</protein>
<accession>A0A268NZA8</accession>
<dbReference type="GO" id="GO:0005886">
    <property type="term" value="C:plasma membrane"/>
    <property type="evidence" value="ECO:0007669"/>
    <property type="project" value="UniProtKB-SubCell"/>
</dbReference>
<evidence type="ECO:0000256" key="2">
    <source>
        <dbReference type="ARBA" id="ARBA00022475"/>
    </source>
</evidence>
<dbReference type="InterPro" id="IPR051449">
    <property type="entry name" value="ABC-2_transporter_component"/>
</dbReference>
<proteinExistence type="predicted"/>
<dbReference type="PANTHER" id="PTHR30294:SF29">
    <property type="entry name" value="MULTIDRUG ABC TRANSPORTER PERMEASE YBHS-RELATED"/>
    <property type="match status" value="1"/>
</dbReference>
<dbReference type="OMA" id="SMMAQEI"/>
<comment type="caution">
    <text evidence="7">The sequence shown here is derived from an EMBL/GenBank/DDBJ whole genome shotgun (WGS) entry which is preliminary data.</text>
</comment>
<dbReference type="Pfam" id="PF12698">
    <property type="entry name" value="ABC2_membrane_3"/>
    <property type="match status" value="1"/>
</dbReference>
<evidence type="ECO:0000256" key="3">
    <source>
        <dbReference type="ARBA" id="ARBA00022692"/>
    </source>
</evidence>
<evidence type="ECO:0000259" key="6">
    <source>
        <dbReference type="Pfam" id="PF12698"/>
    </source>
</evidence>
<evidence type="ECO:0000256" key="1">
    <source>
        <dbReference type="ARBA" id="ARBA00004651"/>
    </source>
</evidence>
<sequence length="418" mass="44332">MNNFWTIVGHTAGSRLKAKSFIISTVVIMAIVIIATNISSIISAFSGDEENEVQQVAIIDETENAGDVATILATSPEESLYSFAVVEDASLKATLESARDGDYDYVLHLSGSQSELDATLYGGGDDYEAVAAIEQEVQRVKEAVLTSALNLSESDLAAIFEPISFAQEPLEEGAAIETEESQMQASFTVLGVTYVLFFIIVSFGVMIATEVAVEKSSRVMELIVSSVNPVVQMFGKLVGIGLVGVVNMVAIVAALAIGMLIGGNEIGDLLSGDLIDMSLLGYAFFLTILGYFLFGGIAATLGALVSRTEDVNSSIQPLTFIAMAGFFIVSFGLSTPDAPFITVASYIPFFTPQLLTMRIGMGVIAGWEIALLFALLIASVVAVNILAARVYKGGVLMYGKVSMKEGIKQALALSKKEK</sequence>
<dbReference type="RefSeq" id="WP_011248749.1">
    <property type="nucleotide sequence ID" value="NZ_BOQQ01000004.1"/>
</dbReference>
<evidence type="ECO:0000313" key="7">
    <source>
        <dbReference type="EMBL" id="PAE88824.1"/>
    </source>
</evidence>
<dbReference type="InterPro" id="IPR013525">
    <property type="entry name" value="ABC2_TM"/>
</dbReference>
<keyword evidence="2" id="KW-1003">Cell membrane</keyword>
<dbReference type="AlphaFoldDB" id="A0A268NZA8"/>
<keyword evidence="4" id="KW-1133">Transmembrane helix</keyword>
<dbReference type="GO" id="GO:0140359">
    <property type="term" value="F:ABC-type transporter activity"/>
    <property type="evidence" value="ECO:0007669"/>
    <property type="project" value="InterPro"/>
</dbReference>
<evidence type="ECO:0000256" key="5">
    <source>
        <dbReference type="ARBA" id="ARBA00023136"/>
    </source>
</evidence>
<gene>
    <name evidence="7" type="ORF">CHH72_10645</name>
</gene>
<comment type="subcellular location">
    <subcellularLocation>
        <location evidence="1">Cell membrane</location>
        <topology evidence="1">Multi-pass membrane protein</topology>
    </subcellularLocation>
</comment>
<reference evidence="7 8" key="1">
    <citation type="submission" date="2017-07" db="EMBL/GenBank/DDBJ databases">
        <title>Isolation and whole genome analysis of endospore-forming bacteria from heroin.</title>
        <authorList>
            <person name="Kalinowski J."/>
            <person name="Ahrens B."/>
            <person name="Al-Dilaimi A."/>
            <person name="Winkler A."/>
            <person name="Wibberg D."/>
            <person name="Schleenbecker U."/>
            <person name="Ruckert C."/>
            <person name="Wolfel R."/>
            <person name="Grass G."/>
        </authorList>
    </citation>
    <scope>NUCLEOTIDE SEQUENCE [LARGE SCALE GENOMIC DNA]</scope>
    <source>
        <strain evidence="7 8">7539</strain>
    </source>
</reference>
<organism evidence="7 8">
    <name type="scientific">Shouchella clausii</name>
    <name type="common">Alkalihalobacillus clausii</name>
    <dbReference type="NCBI Taxonomy" id="79880"/>
    <lineage>
        <taxon>Bacteria</taxon>
        <taxon>Bacillati</taxon>
        <taxon>Bacillota</taxon>
        <taxon>Bacilli</taxon>
        <taxon>Bacillales</taxon>
        <taxon>Bacillaceae</taxon>
        <taxon>Shouchella</taxon>
    </lineage>
</organism>
<evidence type="ECO:0000313" key="8">
    <source>
        <dbReference type="Proteomes" id="UP000216207"/>
    </source>
</evidence>
<feature type="domain" description="ABC-2 type transporter transmembrane" evidence="6">
    <location>
        <begin position="19"/>
        <end position="388"/>
    </location>
</feature>
<dbReference type="Proteomes" id="UP000216207">
    <property type="component" value="Unassembled WGS sequence"/>
</dbReference>
<keyword evidence="5" id="KW-0472">Membrane</keyword>
<keyword evidence="3" id="KW-0812">Transmembrane</keyword>